<keyword evidence="3" id="KW-1185">Reference proteome</keyword>
<evidence type="ECO:0000256" key="1">
    <source>
        <dbReference type="SAM" id="Coils"/>
    </source>
</evidence>
<organism evidence="2 3">
    <name type="scientific">Pseudomonas azadiae</name>
    <dbReference type="NCBI Taxonomy" id="2843612"/>
    <lineage>
        <taxon>Bacteria</taxon>
        <taxon>Pseudomonadati</taxon>
        <taxon>Pseudomonadota</taxon>
        <taxon>Gammaproteobacteria</taxon>
        <taxon>Pseudomonadales</taxon>
        <taxon>Pseudomonadaceae</taxon>
        <taxon>Pseudomonas</taxon>
    </lineage>
</organism>
<reference evidence="2" key="1">
    <citation type="submission" date="2021-06" db="EMBL/GenBank/DDBJ databases">
        <title>Updating the genus Pseudomonas: Description of 43 new species and partition of the Pseudomonas putida group.</title>
        <authorList>
            <person name="Girard L."/>
            <person name="Lood C."/>
            <person name="Vandamme P."/>
            <person name="Rokni-Zadeh H."/>
            <person name="Van Noort V."/>
            <person name="Hofte M."/>
            <person name="Lavigne R."/>
            <person name="De Mot R."/>
        </authorList>
    </citation>
    <scope>NUCLEOTIDE SEQUENCE</scope>
    <source>
        <strain evidence="2">SWRI103</strain>
    </source>
</reference>
<sequence length="147" mass="16479">MTKHLTPLELSAIEDALYSWEGTITWAGVCDKVEALIGKSVTRQTLSGNYVIKRAYDQAKSRSSNVAPVTPSPSSLKIAADRISRLESEIAALKSENSKLIEKFLRWQYNAYIKGLTEAHLDKPLPIIDRERSDAPLRVVRRGRKGR</sequence>
<keyword evidence="1" id="KW-0175">Coiled coil</keyword>
<dbReference type="Proteomes" id="UP001048976">
    <property type="component" value="Unassembled WGS sequence"/>
</dbReference>
<accession>A0ABS6NXJ7</accession>
<proteinExistence type="predicted"/>
<protein>
    <submittedName>
        <fullName evidence="2">Uncharacterized protein</fullName>
    </submittedName>
</protein>
<dbReference type="RefSeq" id="WP_169377986.1">
    <property type="nucleotide sequence ID" value="NZ_JAHSTY010000001.1"/>
</dbReference>
<evidence type="ECO:0000313" key="3">
    <source>
        <dbReference type="Proteomes" id="UP001048976"/>
    </source>
</evidence>
<evidence type="ECO:0000313" key="2">
    <source>
        <dbReference type="EMBL" id="MBV4452938.1"/>
    </source>
</evidence>
<name>A0ABS6NXJ7_9PSED</name>
<dbReference type="EMBL" id="JAHSTY010000001">
    <property type="protein sequence ID" value="MBV4452938.1"/>
    <property type="molecule type" value="Genomic_DNA"/>
</dbReference>
<feature type="coiled-coil region" evidence="1">
    <location>
        <begin position="76"/>
        <end position="103"/>
    </location>
</feature>
<comment type="caution">
    <text evidence="2">The sequence shown here is derived from an EMBL/GenBank/DDBJ whole genome shotgun (WGS) entry which is preliminary data.</text>
</comment>
<gene>
    <name evidence="2" type="ORF">KVG91_10055</name>
</gene>